<evidence type="ECO:0000313" key="2">
    <source>
        <dbReference type="EMBL" id="MFC5410137.1"/>
    </source>
</evidence>
<comment type="caution">
    <text evidence="2">The sequence shown here is derived from an EMBL/GenBank/DDBJ whole genome shotgun (WGS) entry which is preliminary data.</text>
</comment>
<feature type="transmembrane region" description="Helical" evidence="1">
    <location>
        <begin position="158"/>
        <end position="179"/>
    </location>
</feature>
<organism evidence="2 3">
    <name type="scientific">Larkinella bovis</name>
    <dbReference type="NCBI Taxonomy" id="683041"/>
    <lineage>
        <taxon>Bacteria</taxon>
        <taxon>Pseudomonadati</taxon>
        <taxon>Bacteroidota</taxon>
        <taxon>Cytophagia</taxon>
        <taxon>Cytophagales</taxon>
        <taxon>Spirosomataceae</taxon>
        <taxon>Larkinella</taxon>
    </lineage>
</organism>
<proteinExistence type="predicted"/>
<gene>
    <name evidence="2" type="ORF">ACFPMF_12505</name>
</gene>
<evidence type="ECO:0000313" key="3">
    <source>
        <dbReference type="Proteomes" id="UP001596106"/>
    </source>
</evidence>
<feature type="transmembrane region" description="Helical" evidence="1">
    <location>
        <begin position="117"/>
        <end position="138"/>
    </location>
</feature>
<feature type="transmembrane region" description="Helical" evidence="1">
    <location>
        <begin position="12"/>
        <end position="33"/>
    </location>
</feature>
<name>A0ABW0IFJ6_9BACT</name>
<protein>
    <submittedName>
        <fullName evidence="2">Uncharacterized protein</fullName>
    </submittedName>
</protein>
<keyword evidence="1" id="KW-0812">Transmembrane</keyword>
<keyword evidence="1" id="KW-1133">Transmembrane helix</keyword>
<evidence type="ECO:0000256" key="1">
    <source>
        <dbReference type="SAM" id="Phobius"/>
    </source>
</evidence>
<keyword evidence="3" id="KW-1185">Reference proteome</keyword>
<accession>A0ABW0IFJ6</accession>
<sequence>MIRSLSAFFYRIASWKTLLLGIALYLPIPIFILGPLEKQLNAFAGSEIGPIDLLLFQFDPARIQQMVAAYGPEGRAVYTQGTLIDDTIYPIVYTFLFCTILSLLFRKRGTRSGPLVNVFPLAVFALDLLENACIVTLLQSYPNPLPTVAGLCSVLTNLKWASLVMTALLAGYGVIRLVFRKPVAGSLAG</sequence>
<reference evidence="3" key="1">
    <citation type="journal article" date="2019" name="Int. J. Syst. Evol. Microbiol.">
        <title>The Global Catalogue of Microorganisms (GCM) 10K type strain sequencing project: providing services to taxonomists for standard genome sequencing and annotation.</title>
        <authorList>
            <consortium name="The Broad Institute Genomics Platform"/>
            <consortium name="The Broad Institute Genome Sequencing Center for Infectious Disease"/>
            <person name="Wu L."/>
            <person name="Ma J."/>
        </authorList>
    </citation>
    <scope>NUCLEOTIDE SEQUENCE [LARGE SCALE GENOMIC DNA]</scope>
    <source>
        <strain evidence="3">CCUG 55250</strain>
    </source>
</reference>
<dbReference type="EMBL" id="JBHSMA010000003">
    <property type="protein sequence ID" value="MFC5410137.1"/>
    <property type="molecule type" value="Genomic_DNA"/>
</dbReference>
<keyword evidence="1" id="KW-0472">Membrane</keyword>
<dbReference type="Proteomes" id="UP001596106">
    <property type="component" value="Unassembled WGS sequence"/>
</dbReference>
<dbReference type="RefSeq" id="WP_379845215.1">
    <property type="nucleotide sequence ID" value="NZ_JBHSMA010000003.1"/>
</dbReference>
<feature type="transmembrane region" description="Helical" evidence="1">
    <location>
        <begin position="87"/>
        <end position="105"/>
    </location>
</feature>